<reference evidence="1 2" key="1">
    <citation type="journal article" date="2019" name="Commun. Biol.">
        <title>The bagworm genome reveals a unique fibroin gene that provides high tensile strength.</title>
        <authorList>
            <person name="Kono N."/>
            <person name="Nakamura H."/>
            <person name="Ohtoshi R."/>
            <person name="Tomita M."/>
            <person name="Numata K."/>
            <person name="Arakawa K."/>
        </authorList>
    </citation>
    <scope>NUCLEOTIDE SEQUENCE [LARGE SCALE GENOMIC DNA]</scope>
</reference>
<accession>A0A4C2A5K5</accession>
<name>A0A4C2A5K5_EUMVA</name>
<dbReference type="Proteomes" id="UP000299102">
    <property type="component" value="Unassembled WGS sequence"/>
</dbReference>
<organism evidence="1 2">
    <name type="scientific">Eumeta variegata</name>
    <name type="common">Bagworm moth</name>
    <name type="synonym">Eumeta japonica</name>
    <dbReference type="NCBI Taxonomy" id="151549"/>
    <lineage>
        <taxon>Eukaryota</taxon>
        <taxon>Metazoa</taxon>
        <taxon>Ecdysozoa</taxon>
        <taxon>Arthropoda</taxon>
        <taxon>Hexapoda</taxon>
        <taxon>Insecta</taxon>
        <taxon>Pterygota</taxon>
        <taxon>Neoptera</taxon>
        <taxon>Endopterygota</taxon>
        <taxon>Lepidoptera</taxon>
        <taxon>Glossata</taxon>
        <taxon>Ditrysia</taxon>
        <taxon>Tineoidea</taxon>
        <taxon>Psychidae</taxon>
        <taxon>Oiketicinae</taxon>
        <taxon>Eumeta</taxon>
    </lineage>
</organism>
<proteinExistence type="predicted"/>
<keyword evidence="2" id="KW-1185">Reference proteome</keyword>
<comment type="caution">
    <text evidence="1">The sequence shown here is derived from an EMBL/GenBank/DDBJ whole genome shotgun (WGS) entry which is preliminary data.</text>
</comment>
<evidence type="ECO:0000313" key="2">
    <source>
        <dbReference type="Proteomes" id="UP000299102"/>
    </source>
</evidence>
<sequence length="145" mass="17020">MQQRIRKPKENGENKVLKVVIWKWASQTGTAFPKWTGRAVKIASHRRLQHVVGPVRSERVSATATRKRRGTYRETIVHYRTNFVRSYNDTHTRPFRSDRLTRRRLGFARMRGRRPAPLRGTTRHYTALAKTRHCGASYGENISYE</sequence>
<evidence type="ECO:0000313" key="1">
    <source>
        <dbReference type="EMBL" id="GBP94439.1"/>
    </source>
</evidence>
<protein>
    <submittedName>
        <fullName evidence="1">Uncharacterized protein</fullName>
    </submittedName>
</protein>
<gene>
    <name evidence="1" type="ORF">EVAR_68717_1</name>
</gene>
<dbReference type="AlphaFoldDB" id="A0A4C2A5K5"/>
<dbReference type="EMBL" id="BGZK01002506">
    <property type="protein sequence ID" value="GBP94439.1"/>
    <property type="molecule type" value="Genomic_DNA"/>
</dbReference>